<proteinExistence type="predicted"/>
<dbReference type="PANTHER" id="PTHR24177">
    <property type="entry name" value="CASKIN"/>
    <property type="match status" value="1"/>
</dbReference>
<dbReference type="AlphaFoldDB" id="A0AAD4XWR8"/>
<feature type="domain" description="PGG" evidence="3">
    <location>
        <begin position="616"/>
        <end position="736"/>
    </location>
</feature>
<evidence type="ECO:0000256" key="2">
    <source>
        <dbReference type="SAM" id="Phobius"/>
    </source>
</evidence>
<feature type="transmembrane region" description="Helical" evidence="2">
    <location>
        <begin position="715"/>
        <end position="735"/>
    </location>
</feature>
<sequence>MAAARELVTDDQAMMSLGYVAKELVLSDDHQEMVSFGPQQVESHSRLEAKFDVLLTVLNELQVNTSQIVRNTSKNDEESHKAVNPSSSSISPLSEDGGQATNKDVLDEYKELYDAAIEGDWKVASKFLEKHPEGIRQGITNESQTVLHVAIRYGKKWNLMFIEEILKLMPPDILEHRTNVSENTTLHYAAICGHAKAAKMIVNKNPRLTQIVNRSGMVPLERALTSVTAGQRETVEYLYSVTKHEHPGPFSGDQGDSLLRHMIDAGFYDISSSIVQRFPELVIDQTKKVQTNAMNYMAERPFAFVSGAKHTFWRRCIYSLVKVDIITTYELHTQANENKFSEDSLPQCSEGIKRDEENPVERIEGSCRDKKFPSENSKNMEGDKAKPFKWEAAGVGICASIFMICLLMYCKIKFFFVLLLRFIPWTPVTPIEEFHKQLYDEKVKHKQAEDLVKSIFTPIKEKMNPREVKYFFAGSNVMKMAIRHGSVEFVDVCIQLFPYIIRNRMGGQTMIQMSIQERNETILNLLCKHSGKDKIDVVCRADIEGNTILHYAAKLAPSAQLNLVRGAYLQMQREVQWFKGVENMISEQMKFKRNKKGETAHNIFTKEHKELKENGEKWLKDTSGSCMLVAALIATVAFASAFTVPGGNISDSTNSSKNGIPVFLGKNSFIVFAVADAIALFSSVTSVLMFLAVYTSRYAEIDFLKSLPNKLMLGLATLFISMASVLVAFGASIYIVLGERLAWALVPIVVFSCVPVTLFAWLQLPLFFDMVHSTYQGSLFREHTYISSLKLNARKED</sequence>
<feature type="region of interest" description="Disordered" evidence="1">
    <location>
        <begin position="70"/>
        <end position="100"/>
    </location>
</feature>
<keyword evidence="2" id="KW-0812">Transmembrane</keyword>
<evidence type="ECO:0000313" key="4">
    <source>
        <dbReference type="EMBL" id="KAI3957965.1"/>
    </source>
</evidence>
<keyword evidence="2" id="KW-1133">Transmembrane helix</keyword>
<dbReference type="Proteomes" id="UP001202328">
    <property type="component" value="Unassembled WGS sequence"/>
</dbReference>
<dbReference type="Pfam" id="PF13962">
    <property type="entry name" value="PGG"/>
    <property type="match status" value="1"/>
</dbReference>
<evidence type="ECO:0000256" key="1">
    <source>
        <dbReference type="SAM" id="MobiDB-lite"/>
    </source>
</evidence>
<evidence type="ECO:0000313" key="5">
    <source>
        <dbReference type="Proteomes" id="UP001202328"/>
    </source>
</evidence>
<dbReference type="SUPFAM" id="SSF48403">
    <property type="entry name" value="Ankyrin repeat"/>
    <property type="match status" value="2"/>
</dbReference>
<dbReference type="EMBL" id="JAJJMB010001184">
    <property type="protein sequence ID" value="KAI3957965.1"/>
    <property type="molecule type" value="Genomic_DNA"/>
</dbReference>
<accession>A0AAD4XWR8</accession>
<dbReference type="SMART" id="SM00248">
    <property type="entry name" value="ANK"/>
    <property type="match status" value="4"/>
</dbReference>
<protein>
    <recommendedName>
        <fullName evidence="3">PGG domain-containing protein</fullName>
    </recommendedName>
</protein>
<gene>
    <name evidence="4" type="ORF">MKW98_020607</name>
</gene>
<feature type="transmembrane region" description="Helical" evidence="2">
    <location>
        <begin position="390"/>
        <end position="410"/>
    </location>
</feature>
<feature type="compositionally biased region" description="Low complexity" evidence="1">
    <location>
        <begin position="85"/>
        <end position="94"/>
    </location>
</feature>
<name>A0AAD4XWR8_9MAGN</name>
<comment type="caution">
    <text evidence="4">The sequence shown here is derived from an EMBL/GenBank/DDBJ whole genome shotgun (WGS) entry which is preliminary data.</text>
</comment>
<evidence type="ECO:0000259" key="3">
    <source>
        <dbReference type="Pfam" id="PF13962"/>
    </source>
</evidence>
<feature type="transmembrane region" description="Helical" evidence="2">
    <location>
        <begin position="669"/>
        <end position="694"/>
    </location>
</feature>
<organism evidence="4 5">
    <name type="scientific">Papaver atlanticum</name>
    <dbReference type="NCBI Taxonomy" id="357466"/>
    <lineage>
        <taxon>Eukaryota</taxon>
        <taxon>Viridiplantae</taxon>
        <taxon>Streptophyta</taxon>
        <taxon>Embryophyta</taxon>
        <taxon>Tracheophyta</taxon>
        <taxon>Spermatophyta</taxon>
        <taxon>Magnoliopsida</taxon>
        <taxon>Ranunculales</taxon>
        <taxon>Papaveraceae</taxon>
        <taxon>Papaveroideae</taxon>
        <taxon>Papaver</taxon>
    </lineage>
</organism>
<dbReference type="Gene3D" id="1.25.40.20">
    <property type="entry name" value="Ankyrin repeat-containing domain"/>
    <property type="match status" value="2"/>
</dbReference>
<keyword evidence="5" id="KW-1185">Reference proteome</keyword>
<reference evidence="4" key="1">
    <citation type="submission" date="2022-04" db="EMBL/GenBank/DDBJ databases">
        <title>A functionally conserved STORR gene fusion in Papaver species that diverged 16.8 million years ago.</title>
        <authorList>
            <person name="Catania T."/>
        </authorList>
    </citation>
    <scope>NUCLEOTIDE SEQUENCE</scope>
    <source>
        <strain evidence="4">S-188037</strain>
    </source>
</reference>
<feature type="transmembrane region" description="Helical" evidence="2">
    <location>
        <begin position="741"/>
        <end position="762"/>
    </location>
</feature>
<dbReference type="InterPro" id="IPR026961">
    <property type="entry name" value="PGG_dom"/>
</dbReference>
<feature type="transmembrane region" description="Helical" evidence="2">
    <location>
        <begin position="626"/>
        <end position="649"/>
    </location>
</feature>
<dbReference type="PANTHER" id="PTHR24177:SF365">
    <property type="entry name" value="ANKYRIN REPEAT-CONTAINING PROTEIN NPR4-LIKE ISOFORM X1"/>
    <property type="match status" value="1"/>
</dbReference>
<dbReference type="GO" id="GO:0016020">
    <property type="term" value="C:membrane"/>
    <property type="evidence" value="ECO:0007669"/>
    <property type="project" value="TreeGrafter"/>
</dbReference>
<keyword evidence="2" id="KW-0472">Membrane</keyword>
<dbReference type="InterPro" id="IPR002110">
    <property type="entry name" value="Ankyrin_rpt"/>
</dbReference>
<dbReference type="InterPro" id="IPR036770">
    <property type="entry name" value="Ankyrin_rpt-contain_sf"/>
</dbReference>